<proteinExistence type="predicted"/>
<dbReference type="SMART" id="SM00855">
    <property type="entry name" value="PGAM"/>
    <property type="match status" value="1"/>
</dbReference>
<dbReference type="AlphaFoldDB" id="A0A644YDL6"/>
<comment type="caution">
    <text evidence="1">The sequence shown here is derived from an EMBL/GenBank/DDBJ whole genome shotgun (WGS) entry which is preliminary data.</text>
</comment>
<accession>A0A644YDL6</accession>
<dbReference type="GO" id="GO:0005737">
    <property type="term" value="C:cytoplasm"/>
    <property type="evidence" value="ECO:0007669"/>
    <property type="project" value="TreeGrafter"/>
</dbReference>
<dbReference type="SUPFAM" id="SSF53254">
    <property type="entry name" value="Phosphoglycerate mutase-like"/>
    <property type="match status" value="1"/>
</dbReference>
<keyword evidence="1" id="KW-0378">Hydrolase</keyword>
<name>A0A644YDL6_9ZZZZ</name>
<dbReference type="PANTHER" id="PTHR48100">
    <property type="entry name" value="BROAD-SPECIFICITY PHOSPHATASE YOR283W-RELATED"/>
    <property type="match status" value="1"/>
</dbReference>
<dbReference type="PIRSF" id="PIRSF000709">
    <property type="entry name" value="6PFK_2-Ptase"/>
    <property type="match status" value="1"/>
</dbReference>
<dbReference type="EC" id="3.1.3.3" evidence="1"/>
<dbReference type="Pfam" id="PF00300">
    <property type="entry name" value="His_Phos_1"/>
    <property type="match status" value="1"/>
</dbReference>
<dbReference type="InterPro" id="IPR029033">
    <property type="entry name" value="His_PPase_superfam"/>
</dbReference>
<sequence length="197" mass="23267">MKLYFIRHGDKESTSAINKIIGHTDPSLTRQGFEQAETLVEYFKNEKVDYIYASEYLRVKQTAKPLARDKGIAVKIDKRLNEIDNGIVETMSDKDIEEQYPEFWKDFYEHKHDCRFPGGETGEEVKARQNNLLEEIKGRDGTYVLFCHEGYIRILMCNLLGMPVYHRYKFKYDYCGITEVILEDGEWKVKRFNQIVK</sequence>
<dbReference type="Gene3D" id="3.40.50.1240">
    <property type="entry name" value="Phosphoglycerate mutase-like"/>
    <property type="match status" value="1"/>
</dbReference>
<evidence type="ECO:0000313" key="1">
    <source>
        <dbReference type="EMBL" id="MPM24244.1"/>
    </source>
</evidence>
<dbReference type="InterPro" id="IPR050275">
    <property type="entry name" value="PGM_Phosphatase"/>
</dbReference>
<dbReference type="InterPro" id="IPR013078">
    <property type="entry name" value="His_Pase_superF_clade-1"/>
</dbReference>
<dbReference type="EMBL" id="VSSQ01004219">
    <property type="protein sequence ID" value="MPM24244.1"/>
    <property type="molecule type" value="Genomic_DNA"/>
</dbReference>
<dbReference type="CDD" id="cd07067">
    <property type="entry name" value="HP_PGM_like"/>
    <property type="match status" value="1"/>
</dbReference>
<reference evidence="1" key="1">
    <citation type="submission" date="2019-08" db="EMBL/GenBank/DDBJ databases">
        <authorList>
            <person name="Kucharzyk K."/>
            <person name="Murdoch R.W."/>
            <person name="Higgins S."/>
            <person name="Loffler F."/>
        </authorList>
    </citation>
    <scope>NUCLEOTIDE SEQUENCE</scope>
</reference>
<dbReference type="PANTHER" id="PTHR48100:SF1">
    <property type="entry name" value="HISTIDINE PHOSPHATASE FAMILY PROTEIN-RELATED"/>
    <property type="match status" value="1"/>
</dbReference>
<protein>
    <submittedName>
        <fullName evidence="1">Phosphoserine phosphatase 1</fullName>
        <ecNumber evidence="1">3.1.3.3</ecNumber>
    </submittedName>
</protein>
<organism evidence="1">
    <name type="scientific">bioreactor metagenome</name>
    <dbReference type="NCBI Taxonomy" id="1076179"/>
    <lineage>
        <taxon>unclassified sequences</taxon>
        <taxon>metagenomes</taxon>
        <taxon>ecological metagenomes</taxon>
    </lineage>
</organism>
<dbReference type="GO" id="GO:0016791">
    <property type="term" value="F:phosphatase activity"/>
    <property type="evidence" value="ECO:0007669"/>
    <property type="project" value="TreeGrafter"/>
</dbReference>
<gene>
    <name evidence="1" type="primary">pspA_18</name>
    <name evidence="1" type="ORF">SDC9_70725</name>
</gene>